<evidence type="ECO:0000259" key="6">
    <source>
        <dbReference type="PROSITE" id="PS50932"/>
    </source>
</evidence>
<dbReference type="InterPro" id="IPR028082">
    <property type="entry name" value="Peripla_BP_I"/>
</dbReference>
<dbReference type="Gene3D" id="1.10.260.40">
    <property type="entry name" value="lambda repressor-like DNA-binding domains"/>
    <property type="match status" value="1"/>
</dbReference>
<dbReference type="InterPro" id="IPR046335">
    <property type="entry name" value="LacI/GalR-like_sensor"/>
</dbReference>
<organism evidence="7 8">
    <name type="scientific">Brachybacterium kimchii</name>
    <dbReference type="NCBI Taxonomy" id="2942909"/>
    <lineage>
        <taxon>Bacteria</taxon>
        <taxon>Bacillati</taxon>
        <taxon>Actinomycetota</taxon>
        <taxon>Actinomycetes</taxon>
        <taxon>Micrococcales</taxon>
        <taxon>Dermabacteraceae</taxon>
        <taxon>Brachybacterium</taxon>
    </lineage>
</organism>
<evidence type="ECO:0000256" key="5">
    <source>
        <dbReference type="SAM" id="MobiDB-lite"/>
    </source>
</evidence>
<keyword evidence="2" id="KW-0805">Transcription regulation</keyword>
<evidence type="ECO:0000256" key="3">
    <source>
        <dbReference type="ARBA" id="ARBA00023125"/>
    </source>
</evidence>
<dbReference type="PANTHER" id="PTHR30146:SF148">
    <property type="entry name" value="HTH-TYPE TRANSCRIPTIONAL REPRESSOR PURR-RELATED"/>
    <property type="match status" value="1"/>
</dbReference>
<dbReference type="Pfam" id="PF13377">
    <property type="entry name" value="Peripla_BP_3"/>
    <property type="match status" value="1"/>
</dbReference>
<dbReference type="SMART" id="SM00354">
    <property type="entry name" value="HTH_LACI"/>
    <property type="match status" value="1"/>
</dbReference>
<protein>
    <submittedName>
        <fullName evidence="7">LacI family transcriptional regulator</fullName>
    </submittedName>
</protein>
<proteinExistence type="predicted"/>
<evidence type="ECO:0000313" key="8">
    <source>
        <dbReference type="Proteomes" id="UP001055868"/>
    </source>
</evidence>
<dbReference type="EMBL" id="CP097218">
    <property type="protein sequence ID" value="UQN30216.1"/>
    <property type="molecule type" value="Genomic_DNA"/>
</dbReference>
<dbReference type="Gene3D" id="3.40.50.2300">
    <property type="match status" value="2"/>
</dbReference>
<dbReference type="PROSITE" id="PS50932">
    <property type="entry name" value="HTH_LACI_2"/>
    <property type="match status" value="1"/>
</dbReference>
<sequence>MSRSRESAGARTDARTTGARRATIVDVATRAGVSRQTVTRAMNDMPGISPDTRERVLAAAEELNYRPSRFGRGLVSQGPPTLGLLVNELTNTFFPEIAAAVIRESARRGWNVVVAETENGAEAEAIATELVRRADALLGYSLPADADEIVPARMPLVRLDLQEADGAGVRFAEEAAMSGLAAHLERSGAARVAVLDSTQDGESRRAHEMREAVGRRIAAVDLVPASAGGIPAQVEAALEAGADTLMAWNDVHALQVLKTLRTRGLNVPDDVRVTGVDGLALGELVSPELTTIGVDLEAVAREAVDLVDGLFTGRLSAADGGAVRTVPYRLIIRESA</sequence>
<evidence type="ECO:0000256" key="1">
    <source>
        <dbReference type="ARBA" id="ARBA00022491"/>
    </source>
</evidence>
<dbReference type="InterPro" id="IPR010982">
    <property type="entry name" value="Lambda_DNA-bd_dom_sf"/>
</dbReference>
<dbReference type="CDD" id="cd06267">
    <property type="entry name" value="PBP1_LacI_sugar_binding-like"/>
    <property type="match status" value="1"/>
</dbReference>
<dbReference type="PANTHER" id="PTHR30146">
    <property type="entry name" value="LACI-RELATED TRANSCRIPTIONAL REPRESSOR"/>
    <property type="match status" value="1"/>
</dbReference>
<keyword evidence="4" id="KW-0804">Transcription</keyword>
<keyword evidence="1" id="KW-0678">Repressor</keyword>
<dbReference type="SUPFAM" id="SSF47413">
    <property type="entry name" value="lambda repressor-like DNA-binding domains"/>
    <property type="match status" value="1"/>
</dbReference>
<keyword evidence="8" id="KW-1185">Reference proteome</keyword>
<dbReference type="CDD" id="cd01392">
    <property type="entry name" value="HTH_LacI"/>
    <property type="match status" value="1"/>
</dbReference>
<keyword evidence="3" id="KW-0238">DNA-binding</keyword>
<dbReference type="Proteomes" id="UP001055868">
    <property type="component" value="Chromosome"/>
</dbReference>
<feature type="compositionally biased region" description="Basic and acidic residues" evidence="5">
    <location>
        <begin position="1"/>
        <end position="14"/>
    </location>
</feature>
<reference evidence="7" key="1">
    <citation type="submission" date="2022-05" db="EMBL/GenBank/DDBJ databases">
        <title>Genomic analysis of Brachybacterium sp. CBA3104.</title>
        <authorList>
            <person name="Roh S.W."/>
            <person name="Kim Y.B."/>
            <person name="Kim Y."/>
        </authorList>
    </citation>
    <scope>NUCLEOTIDE SEQUENCE</scope>
    <source>
        <strain evidence="7">CBA3104</strain>
    </source>
</reference>
<dbReference type="Pfam" id="PF00356">
    <property type="entry name" value="LacI"/>
    <property type="match status" value="1"/>
</dbReference>
<evidence type="ECO:0000256" key="4">
    <source>
        <dbReference type="ARBA" id="ARBA00023163"/>
    </source>
</evidence>
<dbReference type="InterPro" id="IPR000843">
    <property type="entry name" value="HTH_LacI"/>
</dbReference>
<gene>
    <name evidence="7" type="ORF">M4486_02390</name>
</gene>
<dbReference type="SUPFAM" id="SSF53822">
    <property type="entry name" value="Periplasmic binding protein-like I"/>
    <property type="match status" value="1"/>
</dbReference>
<feature type="domain" description="HTH lacI-type" evidence="6">
    <location>
        <begin position="22"/>
        <end position="76"/>
    </location>
</feature>
<feature type="region of interest" description="Disordered" evidence="5">
    <location>
        <begin position="1"/>
        <end position="21"/>
    </location>
</feature>
<dbReference type="RefSeq" id="WP_249479381.1">
    <property type="nucleotide sequence ID" value="NZ_CP097218.1"/>
</dbReference>
<evidence type="ECO:0000313" key="7">
    <source>
        <dbReference type="EMBL" id="UQN30216.1"/>
    </source>
</evidence>
<name>A0ABY4N6N4_9MICO</name>
<dbReference type="PROSITE" id="PS00356">
    <property type="entry name" value="HTH_LACI_1"/>
    <property type="match status" value="1"/>
</dbReference>
<accession>A0ABY4N6N4</accession>
<evidence type="ECO:0000256" key="2">
    <source>
        <dbReference type="ARBA" id="ARBA00023015"/>
    </source>
</evidence>